<keyword evidence="2" id="KW-1185">Reference proteome</keyword>
<evidence type="ECO:0000313" key="1">
    <source>
        <dbReference type="EMBL" id="SHF45352.1"/>
    </source>
</evidence>
<evidence type="ECO:0000313" key="2">
    <source>
        <dbReference type="Proteomes" id="UP000183945"/>
    </source>
</evidence>
<reference evidence="2" key="1">
    <citation type="submission" date="2016-11" db="EMBL/GenBank/DDBJ databases">
        <authorList>
            <person name="Varghese N."/>
            <person name="Submissions S."/>
        </authorList>
    </citation>
    <scope>NUCLEOTIDE SEQUENCE [LARGE SCALE GENOMIC DNA]</scope>
    <source>
        <strain evidence="2">DSM 24579</strain>
    </source>
</reference>
<organism evidence="1 2">
    <name type="scientific">Salegentibacter echinorum</name>
    <dbReference type="NCBI Taxonomy" id="1073325"/>
    <lineage>
        <taxon>Bacteria</taxon>
        <taxon>Pseudomonadati</taxon>
        <taxon>Bacteroidota</taxon>
        <taxon>Flavobacteriia</taxon>
        <taxon>Flavobacteriales</taxon>
        <taxon>Flavobacteriaceae</taxon>
        <taxon>Salegentibacter</taxon>
    </lineage>
</organism>
<accession>A0A1M5BSX7</accession>
<name>A0A1M5BSX7_SALEC</name>
<dbReference type="Proteomes" id="UP000183945">
    <property type="component" value="Unassembled WGS sequence"/>
</dbReference>
<dbReference type="AlphaFoldDB" id="A0A1M5BSX7"/>
<dbReference type="OrthoDB" id="1430047at2"/>
<dbReference type="EMBL" id="FQVT01000001">
    <property type="protein sequence ID" value="SHF45352.1"/>
    <property type="molecule type" value="Genomic_DNA"/>
</dbReference>
<protein>
    <recommendedName>
        <fullName evidence="3">DUF4249 domain-containing protein</fullName>
    </recommendedName>
</protein>
<gene>
    <name evidence="1" type="ORF">SAMN05444483_101168</name>
</gene>
<evidence type="ECO:0008006" key="3">
    <source>
        <dbReference type="Google" id="ProtNLM"/>
    </source>
</evidence>
<proteinExistence type="predicted"/>
<dbReference type="Pfam" id="PF14054">
    <property type="entry name" value="DUF4249"/>
    <property type="match status" value="1"/>
</dbReference>
<dbReference type="STRING" id="1073325.SAMN05444483_101168"/>
<dbReference type="RefSeq" id="WP_072875786.1">
    <property type="nucleotide sequence ID" value="NZ_FQVT01000001.1"/>
</dbReference>
<dbReference type="InterPro" id="IPR025345">
    <property type="entry name" value="DUF4249"/>
</dbReference>
<sequence>MKKAFFPYKFRIKLNNPGTWLILGFLVLSNISCEEVVQVDLEENTPRLVIDASLEKYKNAEKSTQTILLSKTTGFYEEAIVPVEDAIINVSDAQGNVYEFKHANSGLYINSSINLILNEEYKLEVKYKDEVYTATEKMMPVTEIDTVEQLNTGGFTGDEIEIKVFYEDPPDEVNYYVFTFTNEKTKLEIYNDEFSNGNRIFGYYSNEELEVNDTIAIEMGGISKPYYEYLFILRSQVGSGGGPFETQPATVKGNIVNQTNEDNFPFGYFQLSEVDSTSYIVK</sequence>